<dbReference type="GO" id="GO:0046417">
    <property type="term" value="P:chorismate metabolic process"/>
    <property type="evidence" value="ECO:0007669"/>
    <property type="project" value="InterPro"/>
</dbReference>
<dbReference type="InterPro" id="IPR050812">
    <property type="entry name" value="Preph/Arog_dehydrog"/>
</dbReference>
<dbReference type="SUPFAM" id="SSF51735">
    <property type="entry name" value="NAD(P)-binding Rossmann-fold domains"/>
    <property type="match status" value="1"/>
</dbReference>
<feature type="domain" description="Prephenate/arogenate dehydrogenase" evidence="4">
    <location>
        <begin position="99"/>
        <end position="362"/>
    </location>
</feature>
<dbReference type="Proteomes" id="UP000254808">
    <property type="component" value="Chromosome"/>
</dbReference>
<dbReference type="InterPro" id="IPR046826">
    <property type="entry name" value="PDH_N"/>
</dbReference>
<reference evidence="5 6" key="1">
    <citation type="submission" date="2018-03" db="EMBL/GenBank/DDBJ databases">
        <title>Phenotypic and genomic properties of Cyclonatronum proteinivorum gen. nov., sp. nov., a haloalkaliphilic bacteroidete from soda lakes possessing Na+-translocating rhodopsin.</title>
        <authorList>
            <person name="Toshchakov S.V."/>
            <person name="Korzhenkov A."/>
            <person name="Samarov N.I."/>
            <person name="Kublanov I.V."/>
            <person name="Muntyan M.S."/>
            <person name="Sorokin D.Y."/>
        </authorList>
    </citation>
    <scope>NUCLEOTIDE SEQUENCE [LARGE SCALE GENOMIC DNA]</scope>
    <source>
        <strain evidence="5 6">Omega</strain>
    </source>
</reference>
<dbReference type="Pfam" id="PF20463">
    <property type="entry name" value="PDH_C"/>
    <property type="match status" value="1"/>
</dbReference>
<dbReference type="PROSITE" id="PS51168">
    <property type="entry name" value="CHORISMATE_MUT_2"/>
    <property type="match status" value="1"/>
</dbReference>
<dbReference type="Gene3D" id="1.20.59.10">
    <property type="entry name" value="Chorismate mutase"/>
    <property type="match status" value="1"/>
</dbReference>
<dbReference type="InterPro" id="IPR036263">
    <property type="entry name" value="Chorismate_II_sf"/>
</dbReference>
<evidence type="ECO:0000259" key="4">
    <source>
        <dbReference type="PROSITE" id="PS51176"/>
    </source>
</evidence>
<accession>A0A345UPV5</accession>
<evidence type="ECO:0000256" key="2">
    <source>
        <dbReference type="ARBA" id="ARBA00023002"/>
    </source>
</evidence>
<organism evidence="5 6">
    <name type="scientific">Cyclonatronum proteinivorum</name>
    <dbReference type="NCBI Taxonomy" id="1457365"/>
    <lineage>
        <taxon>Bacteria</taxon>
        <taxon>Pseudomonadati</taxon>
        <taxon>Balneolota</taxon>
        <taxon>Balneolia</taxon>
        <taxon>Balneolales</taxon>
        <taxon>Cyclonatronaceae</taxon>
        <taxon>Cyclonatronum</taxon>
    </lineage>
</organism>
<dbReference type="Gene3D" id="1.10.3660.10">
    <property type="entry name" value="6-phosphogluconate dehydrogenase C-terminal like domain"/>
    <property type="match status" value="1"/>
</dbReference>
<dbReference type="SUPFAM" id="SSF48600">
    <property type="entry name" value="Chorismate mutase II"/>
    <property type="match status" value="1"/>
</dbReference>
<dbReference type="PANTHER" id="PTHR21363">
    <property type="entry name" value="PREPHENATE DEHYDROGENASE"/>
    <property type="match status" value="1"/>
</dbReference>
<dbReference type="GO" id="GO:0004106">
    <property type="term" value="F:chorismate mutase activity"/>
    <property type="evidence" value="ECO:0007669"/>
    <property type="project" value="UniProtKB-EC"/>
</dbReference>
<evidence type="ECO:0000259" key="3">
    <source>
        <dbReference type="PROSITE" id="PS51168"/>
    </source>
</evidence>
<dbReference type="InterPro" id="IPR036291">
    <property type="entry name" value="NAD(P)-bd_dom_sf"/>
</dbReference>
<gene>
    <name evidence="5" type="ORF">CYPRO_3274</name>
</gene>
<feature type="domain" description="Chorismate mutase" evidence="3">
    <location>
        <begin position="1"/>
        <end position="90"/>
    </location>
</feature>
<evidence type="ECO:0000313" key="5">
    <source>
        <dbReference type="EMBL" id="AXJ02507.1"/>
    </source>
</evidence>
<dbReference type="EMBL" id="CP027806">
    <property type="protein sequence ID" value="AXJ02507.1"/>
    <property type="molecule type" value="Genomic_DNA"/>
</dbReference>
<evidence type="ECO:0000313" key="6">
    <source>
        <dbReference type="Proteomes" id="UP000254808"/>
    </source>
</evidence>
<dbReference type="PANTHER" id="PTHR21363:SF0">
    <property type="entry name" value="PREPHENATE DEHYDROGENASE [NADP(+)]"/>
    <property type="match status" value="1"/>
</dbReference>
<protein>
    <recommendedName>
        <fullName evidence="1">chorismate mutase</fullName>
        <ecNumber evidence="1">5.4.99.5</ecNumber>
    </recommendedName>
</protein>
<dbReference type="InterPro" id="IPR036979">
    <property type="entry name" value="CM_dom_sf"/>
</dbReference>
<dbReference type="OrthoDB" id="1522519at2"/>
<dbReference type="GO" id="GO:0004665">
    <property type="term" value="F:prephenate dehydrogenase (NADP+) activity"/>
    <property type="evidence" value="ECO:0007669"/>
    <property type="project" value="InterPro"/>
</dbReference>
<dbReference type="InterPro" id="IPR046825">
    <property type="entry name" value="PDH_C"/>
</dbReference>
<keyword evidence="2" id="KW-0560">Oxidoreductase</keyword>
<dbReference type="InterPro" id="IPR002701">
    <property type="entry name" value="CM_II_prokaryot"/>
</dbReference>
<dbReference type="Gene3D" id="3.40.50.720">
    <property type="entry name" value="NAD(P)-binding Rossmann-like Domain"/>
    <property type="match status" value="1"/>
</dbReference>
<dbReference type="Pfam" id="PF01817">
    <property type="entry name" value="CM_2"/>
    <property type="match status" value="1"/>
</dbReference>
<dbReference type="Pfam" id="PF02153">
    <property type="entry name" value="PDH_N"/>
    <property type="match status" value="1"/>
</dbReference>
<dbReference type="AlphaFoldDB" id="A0A345UPV5"/>
<dbReference type="GO" id="GO:0006571">
    <property type="term" value="P:tyrosine biosynthetic process"/>
    <property type="evidence" value="ECO:0007669"/>
    <property type="project" value="InterPro"/>
</dbReference>
<name>A0A345UPV5_9BACT</name>
<dbReference type="EC" id="5.4.99.5" evidence="1"/>
<dbReference type="KEGG" id="cprv:CYPRO_3274"/>
<dbReference type="NCBIfam" id="NF008400">
    <property type="entry name" value="PRK11199.1"/>
    <property type="match status" value="1"/>
</dbReference>
<evidence type="ECO:0000256" key="1">
    <source>
        <dbReference type="ARBA" id="ARBA00012404"/>
    </source>
</evidence>
<dbReference type="InterPro" id="IPR008927">
    <property type="entry name" value="6-PGluconate_DH-like_C_sf"/>
</dbReference>
<dbReference type="GO" id="GO:0070403">
    <property type="term" value="F:NAD+ binding"/>
    <property type="evidence" value="ECO:0007669"/>
    <property type="project" value="InterPro"/>
</dbReference>
<dbReference type="InterPro" id="IPR003099">
    <property type="entry name" value="Prephen_DH"/>
</dbReference>
<dbReference type="SMART" id="SM00830">
    <property type="entry name" value="CM_2"/>
    <property type="match status" value="1"/>
</dbReference>
<dbReference type="SUPFAM" id="SSF48179">
    <property type="entry name" value="6-phosphogluconate dehydrogenase C-terminal domain-like"/>
    <property type="match status" value="1"/>
</dbReference>
<keyword evidence="6" id="KW-1185">Reference proteome</keyword>
<dbReference type="RefSeq" id="WP_114985587.1">
    <property type="nucleotide sequence ID" value="NZ_CP027806.1"/>
</dbReference>
<dbReference type="GO" id="GO:0008977">
    <property type="term" value="F:prephenate dehydrogenase (NAD+) activity"/>
    <property type="evidence" value="ECO:0007669"/>
    <property type="project" value="InterPro"/>
</dbReference>
<sequence>MSTSLEELRKRLDTIDESVLRLLAERQDIIRQVAETKRKTGVPVYVAGREQEKTDRFREQAAQLGISPDWAEDFLRMMMSASRANQSEATFPSATPEPKTWLIVGGEGGMGRLYAELIRKSGHQVRTLDRNDWLKARALTEGADVVLVTVPINLTGDVITRIARFMSPEQLLCDFTSIKAEYVNLMLQAHDGPVVGLHPMHGPDVRQVSRQLMVVCEGRQPEAAEWLIRQFELWGMRIKRADADMHDRAMHLVQGLRHFVALLHASFMNRLDLRPEDMLDYSSPIYRAELMMTGRIFAQDARLYADIVFSDAERIRMLTDFLGHHTALAEMVRTGDKERFIREFETATDFFGAFGAQALKESGYLINRLADRFG</sequence>
<dbReference type="PROSITE" id="PS51176">
    <property type="entry name" value="PDH_ADH"/>
    <property type="match status" value="1"/>
</dbReference>
<proteinExistence type="predicted"/>